<protein>
    <submittedName>
        <fullName evidence="1">Uncharacterized protein</fullName>
    </submittedName>
</protein>
<dbReference type="EMBL" id="MCBS01021587">
    <property type="protein sequence ID" value="RKF77885.1"/>
    <property type="molecule type" value="Genomic_DNA"/>
</dbReference>
<accession>A0A420ITP2</accession>
<reference evidence="1 2" key="1">
    <citation type="journal article" date="2018" name="BMC Genomics">
        <title>Comparative genome analyses reveal sequence features reflecting distinct modes of host-adaptation between dicot and monocot powdery mildew.</title>
        <authorList>
            <person name="Wu Y."/>
            <person name="Ma X."/>
            <person name="Pan Z."/>
            <person name="Kale S.D."/>
            <person name="Song Y."/>
            <person name="King H."/>
            <person name="Zhang Q."/>
            <person name="Presley C."/>
            <person name="Deng X."/>
            <person name="Wei C.I."/>
            <person name="Xiao S."/>
        </authorList>
    </citation>
    <scope>NUCLEOTIDE SEQUENCE [LARGE SCALE GENOMIC DNA]</scope>
    <source>
        <strain evidence="1">UMSG1</strain>
    </source>
</reference>
<comment type="caution">
    <text evidence="1">The sequence shown here is derived from an EMBL/GenBank/DDBJ whole genome shotgun (WGS) entry which is preliminary data.</text>
</comment>
<dbReference type="AlphaFoldDB" id="A0A420ITP2"/>
<dbReference type="Proteomes" id="UP000285326">
    <property type="component" value="Unassembled WGS sequence"/>
</dbReference>
<evidence type="ECO:0000313" key="2">
    <source>
        <dbReference type="Proteomes" id="UP000285326"/>
    </source>
</evidence>
<gene>
    <name evidence="1" type="ORF">GcM1_215005</name>
</gene>
<organism evidence="1 2">
    <name type="scientific">Golovinomyces cichoracearum</name>
    <dbReference type="NCBI Taxonomy" id="62708"/>
    <lineage>
        <taxon>Eukaryota</taxon>
        <taxon>Fungi</taxon>
        <taxon>Dikarya</taxon>
        <taxon>Ascomycota</taxon>
        <taxon>Pezizomycotina</taxon>
        <taxon>Leotiomycetes</taxon>
        <taxon>Erysiphales</taxon>
        <taxon>Erysiphaceae</taxon>
        <taxon>Golovinomyces</taxon>
    </lineage>
</organism>
<sequence length="167" mass="19092">MTKWNLLSLKTIDRQNPDKSLQKCLEILFWELKLIQRCLSRGFRPEKCLRDKLINACNDIEACAYACLKPFTSLKGLCSDPRSSIISFTRIRKASAPSSSDQREMFSLSNLEKNPSDDLILQNDLEAIIDCAETSDDELNEQIEKTKIFITSYCQVNGYEVVSKLNN</sequence>
<proteinExistence type="predicted"/>
<evidence type="ECO:0000313" key="1">
    <source>
        <dbReference type="EMBL" id="RKF77885.1"/>
    </source>
</evidence>
<name>A0A420ITP2_9PEZI</name>